<evidence type="ECO:0000259" key="1">
    <source>
        <dbReference type="Pfam" id="PF16261"/>
    </source>
</evidence>
<evidence type="ECO:0000313" key="3">
    <source>
        <dbReference type="Proteomes" id="UP001143543"/>
    </source>
</evidence>
<dbReference type="RefSeq" id="WP_281765075.1">
    <property type="nucleotide sequence ID" value="NZ_BRVO01000002.1"/>
</dbReference>
<dbReference type="Pfam" id="PF16261">
    <property type="entry name" value="DUF4915"/>
    <property type="match status" value="1"/>
</dbReference>
<dbReference type="EMBL" id="BRVO01000002">
    <property type="protein sequence ID" value="GLB49440.1"/>
    <property type="molecule type" value="Genomic_DNA"/>
</dbReference>
<protein>
    <submittedName>
        <fullName evidence="2">TIGR03032 family protein</fullName>
    </submittedName>
</protein>
<keyword evidence="3" id="KW-1185">Reference proteome</keyword>
<sequence>MKQPQQAKIAPFQLTHTPQVPEILHRLGCSILLSTFQAGKLIAISPKDENSMVQLARNFTRPMGITFSDAYQKMALASFNEVLQFRNTPRLAASYPNKPNVYDSLYIPTQTNYTGRLDLHDLSYGENDQLFAVNTLFSCICTFDTNYNFIPYWQPDFITELQPEDRCHLNGMALKDGKPKYATAFATTNSRFAWKENLTQTGVLIDIETNEIILEGLGMPHTPRIINGELYVLLSATGQLIKVDIQNKSYTVITELNGFVRGMSFYEDYLFIGMNKLRQNSSSFAHLDVAKLSNFAGIKIVHLPSGSLQGILQYQSSVDEIYDVEVLPDVFRPNILNNSTELFTQAINTEEMSFWQRNEP</sequence>
<dbReference type="InterPro" id="IPR017481">
    <property type="entry name" value="CHP03032"/>
</dbReference>
<reference evidence="2" key="1">
    <citation type="submission" date="2022-07" db="EMBL/GenBank/DDBJ databases">
        <title>Taxonomy of Novel Oxalotrophic and Methylotrophic Bacteria.</title>
        <authorList>
            <person name="Sahin N."/>
            <person name="Tani A."/>
        </authorList>
    </citation>
    <scope>NUCLEOTIDE SEQUENCE</scope>
    <source>
        <strain evidence="2">Y10</strain>
    </source>
</reference>
<dbReference type="Proteomes" id="UP001143543">
    <property type="component" value="Unassembled WGS sequence"/>
</dbReference>
<feature type="domain" description="Conserved hypothetical protein CHP03032" evidence="1">
    <location>
        <begin position="19"/>
        <end position="336"/>
    </location>
</feature>
<organism evidence="2 3">
    <name type="scientific">Neptunitalea lumnitzerae</name>
    <dbReference type="NCBI Taxonomy" id="2965509"/>
    <lineage>
        <taxon>Bacteria</taxon>
        <taxon>Pseudomonadati</taxon>
        <taxon>Bacteroidota</taxon>
        <taxon>Flavobacteriia</taxon>
        <taxon>Flavobacteriales</taxon>
        <taxon>Flavobacteriaceae</taxon>
        <taxon>Neptunitalea</taxon>
    </lineage>
</organism>
<accession>A0ABQ5MJ49</accession>
<gene>
    <name evidence="2" type="ORF">Y10_18080</name>
</gene>
<comment type="caution">
    <text evidence="2">The sequence shown here is derived from an EMBL/GenBank/DDBJ whole genome shotgun (WGS) entry which is preliminary data.</text>
</comment>
<proteinExistence type="predicted"/>
<name>A0ABQ5MJ49_9FLAO</name>
<evidence type="ECO:0000313" key="2">
    <source>
        <dbReference type="EMBL" id="GLB49440.1"/>
    </source>
</evidence>
<dbReference type="SUPFAM" id="SSF63825">
    <property type="entry name" value="YWTD domain"/>
    <property type="match status" value="1"/>
</dbReference>
<dbReference type="NCBIfam" id="TIGR03032">
    <property type="entry name" value="TIGR03032 family protein"/>
    <property type="match status" value="1"/>
</dbReference>